<comment type="caution">
    <text evidence="1">The sequence shown here is derived from an EMBL/GenBank/DDBJ whole genome shotgun (WGS) entry which is preliminary data.</text>
</comment>
<protein>
    <submittedName>
        <fullName evidence="1">Uncharacterized protein</fullName>
    </submittedName>
</protein>
<reference evidence="1 2" key="1">
    <citation type="submission" date="2022-06" db="EMBL/GenBank/DDBJ databases">
        <title>Pseudarthrobacter sp. strain RMG13 Genome sequencing and assembly.</title>
        <authorList>
            <person name="Kim I."/>
        </authorList>
    </citation>
    <scope>NUCLEOTIDE SEQUENCE [LARGE SCALE GENOMIC DNA]</scope>
    <source>
        <strain evidence="1 2">RMG13</strain>
    </source>
</reference>
<accession>A0ABT1LP48</accession>
<name>A0ABT1LP48_9MICC</name>
<evidence type="ECO:0000313" key="1">
    <source>
        <dbReference type="EMBL" id="MCP8999596.1"/>
    </source>
</evidence>
<gene>
    <name evidence="1" type="ORF">NFC73_07605</name>
</gene>
<keyword evidence="2" id="KW-1185">Reference proteome</keyword>
<organism evidence="1 2">
    <name type="scientific">Pseudarthrobacter humi</name>
    <dbReference type="NCBI Taxonomy" id="2952523"/>
    <lineage>
        <taxon>Bacteria</taxon>
        <taxon>Bacillati</taxon>
        <taxon>Actinomycetota</taxon>
        <taxon>Actinomycetes</taxon>
        <taxon>Micrococcales</taxon>
        <taxon>Micrococcaceae</taxon>
        <taxon>Pseudarthrobacter</taxon>
    </lineage>
</organism>
<dbReference type="RefSeq" id="WP_254749005.1">
    <property type="nucleotide sequence ID" value="NZ_JANCLV010000004.1"/>
</dbReference>
<dbReference type="EMBL" id="JANCLV010000004">
    <property type="protein sequence ID" value="MCP8999596.1"/>
    <property type="molecule type" value="Genomic_DNA"/>
</dbReference>
<dbReference type="Proteomes" id="UP001524318">
    <property type="component" value="Unassembled WGS sequence"/>
</dbReference>
<sequence length="62" mass="7062">MSKHWCRVRTKLKLERLTSHTFRKSVGADQPGHAQLSVTTDVHVGRKWLHTEVADVLDNKVG</sequence>
<evidence type="ECO:0000313" key="2">
    <source>
        <dbReference type="Proteomes" id="UP001524318"/>
    </source>
</evidence>
<proteinExistence type="predicted"/>